<sequence length="448" mass="50271">MNNEHRKIFKELITAFEEDTLEEKLKELFKREDVDKNKLSFIISSLSGLDTTYNDDYIKNILEGIKNYTPSKYVISKFSECGSCCHQDSGKSICEESCPLNAITRDPKDNKIYINRELCIDCGICVDNCEHGGILDKVEFLPLLNLLKSKSILIAAVAPAIMGQFGKTANIYKLRTAFKKLGFTDMVEVAFFADMLTLKEAVEYDHFVKTEKDFMITSCCCPMWVGMLKRVYNDLVKNVSPSVSPMIAAGRVMKKINPNCKVVFIGPCLAKKAEAKEKDLVGDIDFVLTFAELKDIFDTYGINVEELEEDLSHEYASRGGRLYARTAGVSTAVGDAIKRLFPEKHKYLKTAQAHGVRECKEILSRLQDGEIHANFIEGMGCVGGCVGGPKVLIPKEVGRDFVNDFAENSDIKVAVDSSCMIDVLKNLDITSIEDFKSKEKIFIFERDF</sequence>
<dbReference type="SUPFAM" id="SSF54862">
    <property type="entry name" value="4Fe-4S ferredoxins"/>
    <property type="match status" value="1"/>
</dbReference>
<dbReference type="InterPro" id="IPR050340">
    <property type="entry name" value="Cytosolic_Fe-S_CAF"/>
</dbReference>
<reference evidence="5 6" key="1">
    <citation type="journal article" date="2019" name="Int. J. Syst. Evol. Microbiol.">
        <title>The Global Catalogue of Microorganisms (GCM) 10K type strain sequencing project: providing services to taxonomists for standard genome sequencing and annotation.</title>
        <authorList>
            <consortium name="The Broad Institute Genomics Platform"/>
            <consortium name="The Broad Institute Genome Sequencing Center for Infectious Disease"/>
            <person name="Wu L."/>
            <person name="Ma J."/>
        </authorList>
    </citation>
    <scope>NUCLEOTIDE SEQUENCE [LARGE SCALE GENOMIC DNA]</scope>
    <source>
        <strain evidence="5 6">JCM 1405</strain>
    </source>
</reference>
<name>A0ABN1J1S6_9CLOT</name>
<keyword evidence="1" id="KW-0479">Metal-binding</keyword>
<dbReference type="Proteomes" id="UP001500339">
    <property type="component" value="Unassembled WGS sequence"/>
</dbReference>
<dbReference type="RefSeq" id="WP_343769722.1">
    <property type="nucleotide sequence ID" value="NZ_BAAACF010000002.1"/>
</dbReference>
<keyword evidence="2" id="KW-0408">Iron</keyword>
<feature type="domain" description="4Fe-4S ferredoxin-type" evidence="4">
    <location>
        <begin position="110"/>
        <end position="140"/>
    </location>
</feature>
<proteinExistence type="predicted"/>
<dbReference type="Pfam" id="PF02906">
    <property type="entry name" value="Fe_hyd_lg_C"/>
    <property type="match status" value="1"/>
</dbReference>
<evidence type="ECO:0000256" key="2">
    <source>
        <dbReference type="ARBA" id="ARBA00023004"/>
    </source>
</evidence>
<dbReference type="InterPro" id="IPR009016">
    <property type="entry name" value="Fe_hydrogenase"/>
</dbReference>
<dbReference type="InterPro" id="IPR017900">
    <property type="entry name" value="4Fe4S_Fe_S_CS"/>
</dbReference>
<dbReference type="Gene3D" id="3.40.950.10">
    <property type="entry name" value="Fe-only Hydrogenase (Larger Subunit), Chain L, domain 3"/>
    <property type="match status" value="1"/>
</dbReference>
<evidence type="ECO:0000313" key="5">
    <source>
        <dbReference type="EMBL" id="GAA0726122.1"/>
    </source>
</evidence>
<dbReference type="Gene3D" id="3.30.70.20">
    <property type="match status" value="1"/>
</dbReference>
<dbReference type="PROSITE" id="PS00198">
    <property type="entry name" value="4FE4S_FER_1"/>
    <property type="match status" value="1"/>
</dbReference>
<protein>
    <submittedName>
        <fullName evidence="5">[Fe-Fe] hydrogenase large subunit C-terminal domain-containing protein</fullName>
    </submittedName>
</protein>
<accession>A0ABN1J1S6</accession>
<evidence type="ECO:0000259" key="4">
    <source>
        <dbReference type="PROSITE" id="PS51379"/>
    </source>
</evidence>
<evidence type="ECO:0000256" key="3">
    <source>
        <dbReference type="ARBA" id="ARBA00023014"/>
    </source>
</evidence>
<evidence type="ECO:0000256" key="1">
    <source>
        <dbReference type="ARBA" id="ARBA00022723"/>
    </source>
</evidence>
<gene>
    <name evidence="5" type="ORF">GCM10008905_22280</name>
</gene>
<comment type="caution">
    <text evidence="5">The sequence shown here is derived from an EMBL/GenBank/DDBJ whole genome shotgun (WGS) entry which is preliminary data.</text>
</comment>
<dbReference type="PANTHER" id="PTHR11615">
    <property type="entry name" value="NITRATE, FORMATE, IRON DEHYDROGENASE"/>
    <property type="match status" value="1"/>
</dbReference>
<dbReference type="InterPro" id="IPR004108">
    <property type="entry name" value="Fe_hydrogenase_lsu_C"/>
</dbReference>
<keyword evidence="3" id="KW-0411">Iron-sulfur</keyword>
<dbReference type="PROSITE" id="PS51379">
    <property type="entry name" value="4FE4S_FER_2"/>
    <property type="match status" value="1"/>
</dbReference>
<organism evidence="5 6">
    <name type="scientific">Clostridium malenominatum</name>
    <dbReference type="NCBI Taxonomy" id="1539"/>
    <lineage>
        <taxon>Bacteria</taxon>
        <taxon>Bacillati</taxon>
        <taxon>Bacillota</taxon>
        <taxon>Clostridia</taxon>
        <taxon>Eubacteriales</taxon>
        <taxon>Clostridiaceae</taxon>
        <taxon>Clostridium</taxon>
    </lineage>
</organism>
<keyword evidence="6" id="KW-1185">Reference proteome</keyword>
<dbReference type="InterPro" id="IPR017896">
    <property type="entry name" value="4Fe4S_Fe-S-bd"/>
</dbReference>
<dbReference type="Pfam" id="PF00037">
    <property type="entry name" value="Fer4"/>
    <property type="match status" value="1"/>
</dbReference>
<dbReference type="EMBL" id="BAAACF010000002">
    <property type="protein sequence ID" value="GAA0726122.1"/>
    <property type="molecule type" value="Genomic_DNA"/>
</dbReference>
<dbReference type="SUPFAM" id="SSF53920">
    <property type="entry name" value="Fe-only hydrogenase"/>
    <property type="match status" value="1"/>
</dbReference>
<evidence type="ECO:0000313" key="6">
    <source>
        <dbReference type="Proteomes" id="UP001500339"/>
    </source>
</evidence>